<evidence type="ECO:0000313" key="3">
    <source>
        <dbReference type="EMBL" id="MEK7953337.1"/>
    </source>
</evidence>
<keyword evidence="1" id="KW-0472">Membrane</keyword>
<dbReference type="InterPro" id="IPR021994">
    <property type="entry name" value="DUF3592"/>
</dbReference>
<keyword evidence="1" id="KW-0812">Transmembrane</keyword>
<gene>
    <name evidence="3" type="ORF">WKV53_22675</name>
</gene>
<dbReference type="RefSeq" id="WP_341407103.1">
    <property type="nucleotide sequence ID" value="NZ_JBBUKT010000011.1"/>
</dbReference>
<evidence type="ECO:0000313" key="4">
    <source>
        <dbReference type="Proteomes" id="UP001371305"/>
    </source>
</evidence>
<proteinExistence type="predicted"/>
<dbReference type="Proteomes" id="UP001371305">
    <property type="component" value="Unassembled WGS sequence"/>
</dbReference>
<comment type="caution">
    <text evidence="3">The sequence shown here is derived from an EMBL/GenBank/DDBJ whole genome shotgun (WGS) entry which is preliminary data.</text>
</comment>
<feature type="transmembrane region" description="Helical" evidence="1">
    <location>
        <begin position="15"/>
        <end position="38"/>
    </location>
</feature>
<feature type="transmembrane region" description="Helical" evidence="1">
    <location>
        <begin position="422"/>
        <end position="449"/>
    </location>
</feature>
<feature type="transmembrane region" description="Helical" evidence="1">
    <location>
        <begin position="383"/>
        <end position="402"/>
    </location>
</feature>
<name>A0ABU9AZZ0_9BACT</name>
<feature type="domain" description="DUF3592" evidence="2">
    <location>
        <begin position="225"/>
        <end position="308"/>
    </location>
</feature>
<keyword evidence="1" id="KW-1133">Transmembrane helix</keyword>
<accession>A0ABU9AZZ0</accession>
<organism evidence="3 4">
    <name type="scientific">Luteolibacter soli</name>
    <dbReference type="NCBI Taxonomy" id="3135280"/>
    <lineage>
        <taxon>Bacteria</taxon>
        <taxon>Pseudomonadati</taxon>
        <taxon>Verrucomicrobiota</taxon>
        <taxon>Verrucomicrobiia</taxon>
        <taxon>Verrucomicrobiales</taxon>
        <taxon>Verrucomicrobiaceae</taxon>
        <taxon>Luteolibacter</taxon>
    </lineage>
</organism>
<keyword evidence="4" id="KW-1185">Reference proteome</keyword>
<feature type="transmembrane region" description="Helical" evidence="1">
    <location>
        <begin position="188"/>
        <end position="210"/>
    </location>
</feature>
<reference evidence="3 4" key="1">
    <citation type="submission" date="2024-04" db="EMBL/GenBank/DDBJ databases">
        <title>Luteolibacter sp. isolated from soil.</title>
        <authorList>
            <person name="An J."/>
        </authorList>
    </citation>
    <scope>NUCLEOTIDE SEQUENCE [LARGE SCALE GENOMIC DNA]</scope>
    <source>
        <strain evidence="3 4">Y139</strain>
    </source>
</reference>
<dbReference type="Pfam" id="PF12158">
    <property type="entry name" value="DUF3592"/>
    <property type="match status" value="1"/>
</dbReference>
<feature type="transmembrane region" description="Helical" evidence="1">
    <location>
        <begin position="309"/>
        <end position="333"/>
    </location>
</feature>
<evidence type="ECO:0000256" key="1">
    <source>
        <dbReference type="SAM" id="Phobius"/>
    </source>
</evidence>
<sequence length="580" mass="64001">MPTGLRSESSNSWGVRFFGIFWTAFSSIFLGIGLWTTWGALETLRWQSVPCVIERFEIAADQKQDPPFRPDLVYRYELDGRKYTGTRLWKTKEGSDSYEDLAKVRERFTQGPEGPRTSLAEVTTECRVKPGEPETSVLTLSSSGQIWGGLAFAAFGGFFVLIGLALIFGRPGKEAKTVSGKTITERPLAAVIALLFFGCAGLAMLFGLIVPKAIEYFAARGWKETEAEIIWSRLRSKSDSDGTTYSVDLFYRYQVDGHEYRSNRYDIWSGSSSGSKGKREVVKAHPPGSKLTVFVDPEKPWRAVVRREAGWWGLFALFPLPFIAIGIGGLWAVHKKYRQGPSVSAPHSTRPGRAGHVAAVRMHRLGAKPLPAGEWVRAGGSRVGAFIFLLIFALFWNGFLIFSQRSLWGDAGGGFGKVIGGAFTLFMIPFFLVGIATAVGAVYTFAALFAPRFELQLASDDLKPGRSARVQWRRAGGRGQPTDLALLLVGREEATYSQGSSNSTARSVFHEEILFQTTIPQAMNAGGVSLKIPDDAVPTFSGSNNRIVWRVCLYSNVPWLPDLREEREIIVQPLDATELP</sequence>
<protein>
    <submittedName>
        <fullName evidence="3">DUF3592 domain-containing protein</fullName>
    </submittedName>
</protein>
<dbReference type="EMBL" id="JBBUKT010000011">
    <property type="protein sequence ID" value="MEK7953337.1"/>
    <property type="molecule type" value="Genomic_DNA"/>
</dbReference>
<evidence type="ECO:0000259" key="2">
    <source>
        <dbReference type="Pfam" id="PF12158"/>
    </source>
</evidence>
<feature type="transmembrane region" description="Helical" evidence="1">
    <location>
        <begin position="146"/>
        <end position="168"/>
    </location>
</feature>